<evidence type="ECO:0000256" key="3">
    <source>
        <dbReference type="ARBA" id="ARBA00022448"/>
    </source>
</evidence>
<organism evidence="11 12">
    <name type="scientific">Arxiozyma heterogenica</name>
    <dbReference type="NCBI Taxonomy" id="278026"/>
    <lineage>
        <taxon>Eukaryota</taxon>
        <taxon>Fungi</taxon>
        <taxon>Dikarya</taxon>
        <taxon>Ascomycota</taxon>
        <taxon>Saccharomycotina</taxon>
        <taxon>Saccharomycetes</taxon>
        <taxon>Saccharomycetales</taxon>
        <taxon>Saccharomycetaceae</taxon>
        <taxon>Arxiozyma</taxon>
    </lineage>
</organism>
<dbReference type="InterPro" id="IPR049563">
    <property type="entry name" value="TXTP-like"/>
</dbReference>
<evidence type="ECO:0000313" key="12">
    <source>
        <dbReference type="Proteomes" id="UP001306508"/>
    </source>
</evidence>
<evidence type="ECO:0000256" key="6">
    <source>
        <dbReference type="ARBA" id="ARBA00022989"/>
    </source>
</evidence>
<evidence type="ECO:0000256" key="8">
    <source>
        <dbReference type="ARBA" id="ARBA00023136"/>
    </source>
</evidence>
<dbReference type="GO" id="GO:0071913">
    <property type="term" value="F:citrate secondary active transmembrane transporter activity"/>
    <property type="evidence" value="ECO:0007669"/>
    <property type="project" value="TreeGrafter"/>
</dbReference>
<keyword evidence="6" id="KW-1133">Transmembrane helix</keyword>
<gene>
    <name evidence="11" type="ORF">RI543_003850</name>
</gene>
<evidence type="ECO:0000256" key="9">
    <source>
        <dbReference type="PROSITE-ProRule" id="PRU00282"/>
    </source>
</evidence>
<dbReference type="PROSITE" id="PS50920">
    <property type="entry name" value="SOLCAR"/>
    <property type="match status" value="2"/>
</dbReference>
<accession>A0AAN8A6L8</accession>
<dbReference type="InterPro" id="IPR018108">
    <property type="entry name" value="MCP_transmembrane"/>
</dbReference>
<dbReference type="PANTHER" id="PTHR45788">
    <property type="entry name" value="SUCCINATE/FUMARATE MITOCHONDRIAL TRANSPORTER-RELATED"/>
    <property type="match status" value="1"/>
</dbReference>
<sequence>MNSEQGLLIPLIAGSIAGVVQTTVSQPFEFWKTVSQLPHRFPQEMLPLGHYFTGCSILNICAVSKTFIRFGSFHVVNNWMQKTIPENQVPVNGRILLSSLFTGMMESVCIIPFENIKTNMIENIILASHSVNTTNKTTIKNVSTKRTTFHKVKSPLIQSRFSFRDPVPVHGLLKTIKEMYRSRGLRSYFQGSMPTLFRQMENSVVRFGTYTAMKQVWLQRFSNNETLQSYMGVILGTFSSIAVVSLTQPLDVVKTRMQSQWAPKLYTNSVNCAYQIFIHEGLPALWKGFLPRFFKVGLSGGISFGIYEYMENFIHSMQRDGYLSS</sequence>
<evidence type="ECO:0000256" key="10">
    <source>
        <dbReference type="RuleBase" id="RU000488"/>
    </source>
</evidence>
<dbReference type="GO" id="GO:0031966">
    <property type="term" value="C:mitochondrial membrane"/>
    <property type="evidence" value="ECO:0007669"/>
    <property type="project" value="UniProtKB-SubCell"/>
</dbReference>
<dbReference type="Pfam" id="PF00153">
    <property type="entry name" value="Mito_carr"/>
    <property type="match status" value="2"/>
</dbReference>
<comment type="subcellular location">
    <subcellularLocation>
        <location evidence="1">Mitochondrion membrane</location>
        <topology evidence="1">Multi-pass membrane protein</topology>
    </subcellularLocation>
</comment>
<dbReference type="Gene3D" id="1.50.40.10">
    <property type="entry name" value="Mitochondrial carrier domain"/>
    <property type="match status" value="1"/>
</dbReference>
<dbReference type="SUPFAM" id="SSF103506">
    <property type="entry name" value="Mitochondrial carrier"/>
    <property type="match status" value="1"/>
</dbReference>
<evidence type="ECO:0000256" key="7">
    <source>
        <dbReference type="ARBA" id="ARBA00023128"/>
    </source>
</evidence>
<dbReference type="PANTHER" id="PTHR45788:SF5">
    <property type="entry name" value="AFR253WP"/>
    <property type="match status" value="1"/>
</dbReference>
<evidence type="ECO:0000256" key="1">
    <source>
        <dbReference type="ARBA" id="ARBA00004225"/>
    </source>
</evidence>
<proteinExistence type="inferred from homology"/>
<name>A0AAN8A6L8_9SACH</name>
<dbReference type="InterPro" id="IPR023395">
    <property type="entry name" value="MCP_dom_sf"/>
</dbReference>
<evidence type="ECO:0000256" key="4">
    <source>
        <dbReference type="ARBA" id="ARBA00022692"/>
    </source>
</evidence>
<keyword evidence="7" id="KW-0496">Mitochondrion</keyword>
<evidence type="ECO:0000313" key="11">
    <source>
        <dbReference type="EMBL" id="KAK5778922.1"/>
    </source>
</evidence>
<feature type="repeat" description="Solcar" evidence="9">
    <location>
        <begin position="227"/>
        <end position="313"/>
    </location>
</feature>
<protein>
    <recommendedName>
        <fullName evidence="13">Mitochondrial carrier protein</fullName>
    </recommendedName>
</protein>
<dbReference type="EMBL" id="JAWIZZ010000051">
    <property type="protein sequence ID" value="KAK5778922.1"/>
    <property type="molecule type" value="Genomic_DNA"/>
</dbReference>
<keyword evidence="8 9" id="KW-0472">Membrane</keyword>
<comment type="caution">
    <text evidence="11">The sequence shown here is derived from an EMBL/GenBank/DDBJ whole genome shotgun (WGS) entry which is preliminary data.</text>
</comment>
<dbReference type="GO" id="GO:0006843">
    <property type="term" value="P:mitochondrial citrate transmembrane transport"/>
    <property type="evidence" value="ECO:0007669"/>
    <property type="project" value="TreeGrafter"/>
</dbReference>
<keyword evidence="3 10" id="KW-0813">Transport</keyword>
<dbReference type="Proteomes" id="UP001306508">
    <property type="component" value="Unassembled WGS sequence"/>
</dbReference>
<keyword evidence="12" id="KW-1185">Reference proteome</keyword>
<keyword evidence="5" id="KW-0677">Repeat</keyword>
<reference evidence="12" key="1">
    <citation type="submission" date="2023-07" db="EMBL/GenBank/DDBJ databases">
        <title>A draft genome of Kazachstania heterogenica Y-27499.</title>
        <authorList>
            <person name="Donic C."/>
            <person name="Kralova J.S."/>
            <person name="Fidel L."/>
            <person name="Ben-Dor S."/>
            <person name="Jung S."/>
        </authorList>
    </citation>
    <scope>NUCLEOTIDE SEQUENCE [LARGE SCALE GENOMIC DNA]</scope>
    <source>
        <strain evidence="12">Y27499</strain>
    </source>
</reference>
<keyword evidence="4 9" id="KW-0812">Transmembrane</keyword>
<evidence type="ECO:0000256" key="2">
    <source>
        <dbReference type="ARBA" id="ARBA00006375"/>
    </source>
</evidence>
<evidence type="ECO:0000256" key="5">
    <source>
        <dbReference type="ARBA" id="ARBA00022737"/>
    </source>
</evidence>
<evidence type="ECO:0008006" key="13">
    <source>
        <dbReference type="Google" id="ProtNLM"/>
    </source>
</evidence>
<comment type="similarity">
    <text evidence="2 10">Belongs to the mitochondrial carrier (TC 2.A.29) family.</text>
</comment>
<dbReference type="AlphaFoldDB" id="A0AAN8A6L8"/>
<feature type="repeat" description="Solcar" evidence="9">
    <location>
        <begin position="131"/>
        <end position="216"/>
    </location>
</feature>